<proteinExistence type="predicted"/>
<sequence length="144" mass="15982">MNYDYQQTGFSKAVLTGLFAGLMATLACLAYDFFYRLNTGFTMSAIINVPSIIIACHILLLVCGMLYFVFKNKIKKGSIIFIGLFVILTVYLIVKGEGVERSPIHQLTVQFRGLLLGMIVIIGLCASILIPYLSGNKKFEENVL</sequence>
<feature type="transmembrane region" description="Helical" evidence="1">
    <location>
        <begin position="46"/>
        <end position="70"/>
    </location>
</feature>
<keyword evidence="1" id="KW-1133">Transmembrane helix</keyword>
<reference evidence="2 3" key="1">
    <citation type="submission" date="2023-07" db="EMBL/GenBank/DDBJ databases">
        <authorList>
            <person name="Lian W.-H."/>
        </authorList>
    </citation>
    <scope>NUCLEOTIDE SEQUENCE [LARGE SCALE GENOMIC DNA]</scope>
    <source>
        <strain evidence="2 3">SYSU DXS3180</strain>
    </source>
</reference>
<feature type="transmembrane region" description="Helical" evidence="1">
    <location>
        <begin position="77"/>
        <end position="94"/>
    </location>
</feature>
<gene>
    <name evidence="2" type="ORF">QTN47_07170</name>
</gene>
<evidence type="ECO:0000256" key="1">
    <source>
        <dbReference type="SAM" id="Phobius"/>
    </source>
</evidence>
<accession>A0ABV3ZDJ6</accession>
<protein>
    <submittedName>
        <fullName evidence="2">Uncharacterized protein</fullName>
    </submittedName>
</protein>
<feature type="transmembrane region" description="Helical" evidence="1">
    <location>
        <begin position="12"/>
        <end position="34"/>
    </location>
</feature>
<evidence type="ECO:0000313" key="2">
    <source>
        <dbReference type="EMBL" id="MEX6687269.1"/>
    </source>
</evidence>
<keyword evidence="1" id="KW-0472">Membrane</keyword>
<evidence type="ECO:0000313" key="3">
    <source>
        <dbReference type="Proteomes" id="UP001560573"/>
    </source>
</evidence>
<name>A0ABV3ZDJ6_9BACT</name>
<keyword evidence="1" id="KW-0812">Transmembrane</keyword>
<comment type="caution">
    <text evidence="2">The sequence shown here is derived from an EMBL/GenBank/DDBJ whole genome shotgun (WGS) entry which is preliminary data.</text>
</comment>
<dbReference type="EMBL" id="JAULBC010000002">
    <property type="protein sequence ID" value="MEX6687269.1"/>
    <property type="molecule type" value="Genomic_DNA"/>
</dbReference>
<dbReference type="RefSeq" id="WP_369328673.1">
    <property type="nucleotide sequence ID" value="NZ_JAULBC010000002.1"/>
</dbReference>
<dbReference type="Proteomes" id="UP001560573">
    <property type="component" value="Unassembled WGS sequence"/>
</dbReference>
<keyword evidence="3" id="KW-1185">Reference proteome</keyword>
<organism evidence="2 3">
    <name type="scientific">Danxiaibacter flavus</name>
    <dbReference type="NCBI Taxonomy" id="3049108"/>
    <lineage>
        <taxon>Bacteria</taxon>
        <taxon>Pseudomonadati</taxon>
        <taxon>Bacteroidota</taxon>
        <taxon>Chitinophagia</taxon>
        <taxon>Chitinophagales</taxon>
        <taxon>Chitinophagaceae</taxon>
        <taxon>Danxiaibacter</taxon>
    </lineage>
</organism>
<feature type="transmembrane region" description="Helical" evidence="1">
    <location>
        <begin position="114"/>
        <end position="133"/>
    </location>
</feature>